<gene>
    <name evidence="10" type="ORF">Poli38472_006203</name>
</gene>
<dbReference type="Proteomes" id="UP000794436">
    <property type="component" value="Unassembled WGS sequence"/>
</dbReference>
<dbReference type="GO" id="GO:0003723">
    <property type="term" value="F:RNA binding"/>
    <property type="evidence" value="ECO:0007669"/>
    <property type="project" value="UniProtKB-UniRule"/>
</dbReference>
<dbReference type="InterPro" id="IPR027417">
    <property type="entry name" value="P-loop_NTPase"/>
</dbReference>
<dbReference type="GO" id="GO:0005524">
    <property type="term" value="F:ATP binding"/>
    <property type="evidence" value="ECO:0007669"/>
    <property type="project" value="UniProtKB-UniRule"/>
</dbReference>
<feature type="domain" description="Helicase ATP-binding" evidence="8">
    <location>
        <begin position="34"/>
        <end position="224"/>
    </location>
</feature>
<keyword evidence="5 6" id="KW-0694">RNA-binding</keyword>
<dbReference type="SUPFAM" id="SSF52540">
    <property type="entry name" value="P-loop containing nucleoside triphosphate hydrolases"/>
    <property type="match status" value="1"/>
</dbReference>
<comment type="domain">
    <text evidence="6">The Q motif is unique to and characteristic of the DEAD box family of RNA helicases and controls ATP binding and hydrolysis.</text>
</comment>
<dbReference type="AlphaFoldDB" id="A0A8K1CU56"/>
<dbReference type="SMART" id="SM00487">
    <property type="entry name" value="DEXDc"/>
    <property type="match status" value="1"/>
</dbReference>
<feature type="domain" description="Helicase C-terminal" evidence="9">
    <location>
        <begin position="251"/>
        <end position="409"/>
    </location>
</feature>
<keyword evidence="11" id="KW-1185">Reference proteome</keyword>
<name>A0A8K1CU56_PYTOL</name>
<reference evidence="10" key="1">
    <citation type="submission" date="2019-03" db="EMBL/GenBank/DDBJ databases">
        <title>Long read genome sequence of the mycoparasitic Pythium oligandrum ATCC 38472 isolated from sugarbeet rhizosphere.</title>
        <authorList>
            <person name="Gaulin E."/>
        </authorList>
    </citation>
    <scope>NUCLEOTIDE SEQUENCE</scope>
    <source>
        <strain evidence="10">ATCC 38472_TT</strain>
    </source>
</reference>
<dbReference type="SMART" id="SM01178">
    <property type="entry name" value="DUF4217"/>
    <property type="match status" value="1"/>
</dbReference>
<feature type="region of interest" description="Disordered" evidence="7">
    <location>
        <begin position="487"/>
        <end position="552"/>
    </location>
</feature>
<dbReference type="PROSITE" id="PS51192">
    <property type="entry name" value="HELICASE_ATP_BIND_1"/>
    <property type="match status" value="1"/>
</dbReference>
<feature type="compositionally biased region" description="Acidic residues" evidence="7">
    <location>
        <begin position="592"/>
        <end position="607"/>
    </location>
</feature>
<protein>
    <recommendedName>
        <fullName evidence="6">ATP-dependent RNA helicase</fullName>
        <ecNumber evidence="6">3.6.4.13</ecNumber>
    </recommendedName>
</protein>
<sequence length="672" mass="77003">MKFREFKPALCEEILAEIDSMGFTHMTPVQAATLPLFLSNKDVCVDACTGSGKTLAFVLPIVQLLKNKLADGTITTPKTNISKLLSMVISPTRELARQIYECACAFFARALPQVQVLLFVGGTSVEEDLRIIRNAVGKCCVVVGTPGRIEDLMGRTIGSMVEAREFEMLILDEADTLLDMGFEVSINKILSHLPKQRRTGLFSATQTQEVKALARAGLRNPATISVQVANNTQIIPSTLDNFYAIVGHEQRLSALHHFLKDKKEQKVIVFFSTCSAVDYFSRVLEMLYEKEKTFPVVALHGKMAQKKRTKNYESFVELNAGMLVCTDVVARGIDLPDIDWIVQYDPPQDPNFFVHRIGRTARAGRSGSALSFLSANEDAYVNFLQIRKVPCQELSLPLETMEDVLPRLKKWVLEDRDLLEKGTNAFISFVRSYKEHQCQFIFRFKDLDLGAAARGFALLKLPKINELRNIKVAFEADPSVDTTQIKFKDKAREKERQKKLAEIAKEKEEREQKNAARKRPRENEKEDTNEETEGKKQKQAPRRREKKKGMHQQIVEEWDELANEEMLYKKLKKGKITEEEYEKALMGKGMSDDDDDDMDGDDSEDDAESKREKKRKASEMRLKERFKKKEQMKQKTGEQRKEAQKREERIRQRKKANHIRKAQQKAQRRTRP</sequence>
<dbReference type="InterPro" id="IPR014001">
    <property type="entry name" value="Helicase_ATP-bd"/>
</dbReference>
<evidence type="ECO:0000256" key="5">
    <source>
        <dbReference type="ARBA" id="ARBA00022884"/>
    </source>
</evidence>
<evidence type="ECO:0000313" key="11">
    <source>
        <dbReference type="Proteomes" id="UP000794436"/>
    </source>
</evidence>
<dbReference type="EMBL" id="SPLM01000002">
    <property type="protein sequence ID" value="TMW68735.1"/>
    <property type="molecule type" value="Genomic_DNA"/>
</dbReference>
<dbReference type="Gene3D" id="3.40.50.300">
    <property type="entry name" value="P-loop containing nucleotide triphosphate hydrolases"/>
    <property type="match status" value="2"/>
</dbReference>
<evidence type="ECO:0000256" key="1">
    <source>
        <dbReference type="ARBA" id="ARBA00022741"/>
    </source>
</evidence>
<dbReference type="PANTHER" id="PTHR24031">
    <property type="entry name" value="RNA HELICASE"/>
    <property type="match status" value="1"/>
</dbReference>
<dbReference type="InterPro" id="IPR011545">
    <property type="entry name" value="DEAD/DEAH_box_helicase_dom"/>
</dbReference>
<feature type="compositionally biased region" description="Basic and acidic residues" evidence="7">
    <location>
        <begin position="487"/>
        <end position="514"/>
    </location>
</feature>
<feature type="compositionally biased region" description="Basic residues" evidence="7">
    <location>
        <begin position="537"/>
        <end position="550"/>
    </location>
</feature>
<evidence type="ECO:0000313" key="10">
    <source>
        <dbReference type="EMBL" id="TMW68735.1"/>
    </source>
</evidence>
<dbReference type="Pfam" id="PF00270">
    <property type="entry name" value="DEAD"/>
    <property type="match status" value="1"/>
</dbReference>
<proteinExistence type="inferred from homology"/>
<keyword evidence="1 6" id="KW-0547">Nucleotide-binding</keyword>
<keyword evidence="2 6" id="KW-0378">Hydrolase</keyword>
<dbReference type="Pfam" id="PF00271">
    <property type="entry name" value="Helicase_C"/>
    <property type="match status" value="1"/>
</dbReference>
<evidence type="ECO:0000256" key="2">
    <source>
        <dbReference type="ARBA" id="ARBA00022801"/>
    </source>
</evidence>
<accession>A0A8K1CU56</accession>
<dbReference type="Pfam" id="PF13959">
    <property type="entry name" value="CTE_SPB4"/>
    <property type="match status" value="1"/>
</dbReference>
<dbReference type="CDD" id="cd17960">
    <property type="entry name" value="DEADc_DDX55"/>
    <property type="match status" value="1"/>
</dbReference>
<dbReference type="InterPro" id="IPR001650">
    <property type="entry name" value="Helicase_C-like"/>
</dbReference>
<feature type="compositionally biased region" description="Basic and acidic residues" evidence="7">
    <location>
        <begin position="617"/>
        <end position="650"/>
    </location>
</feature>
<feature type="region of interest" description="Disordered" evidence="7">
    <location>
        <begin position="583"/>
        <end position="672"/>
    </location>
</feature>
<keyword evidence="4 6" id="KW-0067">ATP-binding</keyword>
<evidence type="ECO:0000256" key="6">
    <source>
        <dbReference type="RuleBase" id="RU365068"/>
    </source>
</evidence>
<dbReference type="PROSITE" id="PS51194">
    <property type="entry name" value="HELICASE_CTER"/>
    <property type="match status" value="1"/>
</dbReference>
<comment type="catalytic activity">
    <reaction evidence="6">
        <text>ATP + H2O = ADP + phosphate + H(+)</text>
        <dbReference type="Rhea" id="RHEA:13065"/>
        <dbReference type="ChEBI" id="CHEBI:15377"/>
        <dbReference type="ChEBI" id="CHEBI:15378"/>
        <dbReference type="ChEBI" id="CHEBI:30616"/>
        <dbReference type="ChEBI" id="CHEBI:43474"/>
        <dbReference type="ChEBI" id="CHEBI:456216"/>
        <dbReference type="EC" id="3.6.4.13"/>
    </reaction>
</comment>
<organism evidence="10 11">
    <name type="scientific">Pythium oligandrum</name>
    <name type="common">Mycoparasitic fungus</name>
    <dbReference type="NCBI Taxonomy" id="41045"/>
    <lineage>
        <taxon>Eukaryota</taxon>
        <taxon>Sar</taxon>
        <taxon>Stramenopiles</taxon>
        <taxon>Oomycota</taxon>
        <taxon>Peronosporomycetes</taxon>
        <taxon>Pythiales</taxon>
        <taxon>Pythiaceae</taxon>
        <taxon>Pythium</taxon>
    </lineage>
</organism>
<evidence type="ECO:0000256" key="7">
    <source>
        <dbReference type="SAM" id="MobiDB-lite"/>
    </source>
</evidence>
<dbReference type="CDD" id="cd18787">
    <property type="entry name" value="SF2_C_DEAD"/>
    <property type="match status" value="1"/>
</dbReference>
<feature type="compositionally biased region" description="Basic residues" evidence="7">
    <location>
        <begin position="651"/>
        <end position="672"/>
    </location>
</feature>
<comment type="similarity">
    <text evidence="6">Belongs to the DEAD box helicase family.</text>
</comment>
<evidence type="ECO:0000259" key="8">
    <source>
        <dbReference type="PROSITE" id="PS51192"/>
    </source>
</evidence>
<dbReference type="GO" id="GO:0016787">
    <property type="term" value="F:hydrolase activity"/>
    <property type="evidence" value="ECO:0007669"/>
    <property type="project" value="UniProtKB-KW"/>
</dbReference>
<evidence type="ECO:0000256" key="4">
    <source>
        <dbReference type="ARBA" id="ARBA00022840"/>
    </source>
</evidence>
<evidence type="ECO:0000259" key="9">
    <source>
        <dbReference type="PROSITE" id="PS51194"/>
    </source>
</evidence>
<keyword evidence="3 6" id="KW-0347">Helicase</keyword>
<dbReference type="InterPro" id="IPR025313">
    <property type="entry name" value="SPB4-like_CTE"/>
</dbReference>
<feature type="compositionally biased region" description="Basic and acidic residues" evidence="7">
    <location>
        <begin position="521"/>
        <end position="536"/>
    </location>
</feature>
<dbReference type="OrthoDB" id="7396459at2759"/>
<dbReference type="SMART" id="SM00490">
    <property type="entry name" value="HELICc"/>
    <property type="match status" value="1"/>
</dbReference>
<dbReference type="GO" id="GO:0003724">
    <property type="term" value="F:RNA helicase activity"/>
    <property type="evidence" value="ECO:0007669"/>
    <property type="project" value="UniProtKB-EC"/>
</dbReference>
<comment type="caution">
    <text evidence="10">The sequence shown here is derived from an EMBL/GenBank/DDBJ whole genome shotgun (WGS) entry which is preliminary data.</text>
</comment>
<comment type="function">
    <text evidence="6">RNA helicase.</text>
</comment>
<dbReference type="EC" id="3.6.4.13" evidence="6"/>
<evidence type="ECO:0000256" key="3">
    <source>
        <dbReference type="ARBA" id="ARBA00022806"/>
    </source>
</evidence>